<gene>
    <name evidence="2" type="ORF">M1L60_26340</name>
</gene>
<dbReference type="InterPro" id="IPR050789">
    <property type="entry name" value="Diverse_Enzym_Activities"/>
</dbReference>
<comment type="caution">
    <text evidence="2">The sequence shown here is derived from an EMBL/GenBank/DDBJ whole genome shotgun (WGS) entry which is preliminary data.</text>
</comment>
<name>A0ABT1DTI0_9ACTN</name>
<dbReference type="PANTHER" id="PTHR43283">
    <property type="entry name" value="BETA-LACTAMASE-RELATED"/>
    <property type="match status" value="1"/>
</dbReference>
<organism evidence="2 3">
    <name type="scientific">Paractinoplanes aksuensis</name>
    <dbReference type="NCBI Taxonomy" id="2939490"/>
    <lineage>
        <taxon>Bacteria</taxon>
        <taxon>Bacillati</taxon>
        <taxon>Actinomycetota</taxon>
        <taxon>Actinomycetes</taxon>
        <taxon>Micromonosporales</taxon>
        <taxon>Micromonosporaceae</taxon>
        <taxon>Paractinoplanes</taxon>
    </lineage>
</organism>
<feature type="domain" description="Beta-lactamase-related" evidence="1">
    <location>
        <begin position="12"/>
        <end position="318"/>
    </location>
</feature>
<dbReference type="Pfam" id="PF00144">
    <property type="entry name" value="Beta-lactamase"/>
    <property type="match status" value="1"/>
</dbReference>
<dbReference type="InterPro" id="IPR012338">
    <property type="entry name" value="Beta-lactam/transpept-like"/>
</dbReference>
<evidence type="ECO:0000313" key="3">
    <source>
        <dbReference type="Proteomes" id="UP001523369"/>
    </source>
</evidence>
<protein>
    <submittedName>
        <fullName evidence="2">Beta-lactamase family protein</fullName>
    </submittedName>
</protein>
<dbReference type="Gene3D" id="3.40.710.10">
    <property type="entry name" value="DD-peptidase/beta-lactamase superfamily"/>
    <property type="match status" value="1"/>
</dbReference>
<accession>A0ABT1DTI0</accession>
<dbReference type="RefSeq" id="WP_253240205.1">
    <property type="nucleotide sequence ID" value="NZ_JAMYJR010000029.1"/>
</dbReference>
<reference evidence="2 3" key="1">
    <citation type="submission" date="2022-06" db="EMBL/GenBank/DDBJ databases">
        <title>New Species of the Genus Actinoplanes, ActinopZanes ferrugineus.</title>
        <authorList>
            <person name="Ding P."/>
        </authorList>
    </citation>
    <scope>NUCLEOTIDE SEQUENCE [LARGE SCALE GENOMIC DNA]</scope>
    <source>
        <strain evidence="2 3">TRM88003</strain>
    </source>
</reference>
<dbReference type="SUPFAM" id="SSF56601">
    <property type="entry name" value="beta-lactamase/transpeptidase-like"/>
    <property type="match status" value="1"/>
</dbReference>
<dbReference type="Proteomes" id="UP001523369">
    <property type="component" value="Unassembled WGS sequence"/>
</dbReference>
<sequence length="446" mass="47137">MNEIEHISKRAAEFCDAAGVPGFVAGVHRRGEAGVAAYGVANLGTGAPMREDTGFLFGSITKIMTTTLVMRQVERGTIDLEASVIDYLPSIGVPGLRVRHLLSHSSGIDADLFFPDAAGREALATYVERLGPECGQLFEPGAYVSYSNGGMIVAGRLLEVVTGLSYHELLEREVFEAAGMSTACTSAERAILRSTAIGHFPDPATGAARPTEMFMLPPTWAPAGSTAIGTIDDLLAFGRVHLGELPSVLSAESVARMQVVEQDNGTPDSSPVGLGWLLREVAGTTVLTMTGASPGGIAVLAVVPARGLAFAAYGNDARALELHDELLLWLLDGTPDAGYTAQEIDLRPYAGTYRSNQLQIDVRVVDGGLEETVTYEPADADQKRIFTGFVGGPFAAPPMRYVAVGEGLFAPDGIPLDGLPSYYLVSYHGNAAYRSSGGRMTRRTPA</sequence>
<dbReference type="InterPro" id="IPR001466">
    <property type="entry name" value="Beta-lactam-related"/>
</dbReference>
<keyword evidence="3" id="KW-1185">Reference proteome</keyword>
<proteinExistence type="predicted"/>
<dbReference type="EMBL" id="JAMYJR010000029">
    <property type="protein sequence ID" value="MCO8274125.1"/>
    <property type="molecule type" value="Genomic_DNA"/>
</dbReference>
<evidence type="ECO:0000313" key="2">
    <source>
        <dbReference type="EMBL" id="MCO8274125.1"/>
    </source>
</evidence>
<evidence type="ECO:0000259" key="1">
    <source>
        <dbReference type="Pfam" id="PF00144"/>
    </source>
</evidence>
<dbReference type="PANTHER" id="PTHR43283:SF3">
    <property type="entry name" value="BETA-LACTAMASE FAMILY PROTEIN (AFU_ORTHOLOGUE AFUA_5G07500)"/>
    <property type="match status" value="1"/>
</dbReference>